<evidence type="ECO:0000313" key="3">
    <source>
        <dbReference type="EMBL" id="WVZ04169.1"/>
    </source>
</evidence>
<gene>
    <name evidence="3" type="ORF">V8G54_024975</name>
</gene>
<sequence length="101" mass="11153">MGRSAGFSLGGTYSSHRAQQQQHAPSVSSGNVSFSSVNNQDLLHLHGSDIFPSPHSTYHSQVQVLFINGGACFIMNKLLFPTFSLVYLEMCFLKMKFLTSH</sequence>
<proteinExistence type="predicted"/>
<keyword evidence="2" id="KW-1133">Transmembrane helix</keyword>
<organism evidence="3 4">
    <name type="scientific">Vigna mungo</name>
    <name type="common">Black gram</name>
    <name type="synonym">Phaseolus mungo</name>
    <dbReference type="NCBI Taxonomy" id="3915"/>
    <lineage>
        <taxon>Eukaryota</taxon>
        <taxon>Viridiplantae</taxon>
        <taxon>Streptophyta</taxon>
        <taxon>Embryophyta</taxon>
        <taxon>Tracheophyta</taxon>
        <taxon>Spermatophyta</taxon>
        <taxon>Magnoliopsida</taxon>
        <taxon>eudicotyledons</taxon>
        <taxon>Gunneridae</taxon>
        <taxon>Pentapetalae</taxon>
        <taxon>rosids</taxon>
        <taxon>fabids</taxon>
        <taxon>Fabales</taxon>
        <taxon>Fabaceae</taxon>
        <taxon>Papilionoideae</taxon>
        <taxon>50 kb inversion clade</taxon>
        <taxon>NPAAA clade</taxon>
        <taxon>indigoferoid/millettioid clade</taxon>
        <taxon>Phaseoleae</taxon>
        <taxon>Vigna</taxon>
    </lineage>
</organism>
<accession>A0AAQ3N6W5</accession>
<keyword evidence="4" id="KW-1185">Reference proteome</keyword>
<protein>
    <submittedName>
        <fullName evidence="3">Uncharacterized protein</fullName>
    </submittedName>
</protein>
<reference evidence="3 4" key="1">
    <citation type="journal article" date="2023" name="Life. Sci Alliance">
        <title>Evolutionary insights into 3D genome organization and epigenetic landscape of Vigna mungo.</title>
        <authorList>
            <person name="Junaid A."/>
            <person name="Singh B."/>
            <person name="Bhatia S."/>
        </authorList>
    </citation>
    <scope>NUCLEOTIDE SEQUENCE [LARGE SCALE GENOMIC DNA]</scope>
    <source>
        <strain evidence="3">Urdbean</strain>
    </source>
</reference>
<dbReference type="EMBL" id="CP144694">
    <property type="protein sequence ID" value="WVZ04169.1"/>
    <property type="molecule type" value="Genomic_DNA"/>
</dbReference>
<name>A0AAQ3N6W5_VIGMU</name>
<feature type="region of interest" description="Disordered" evidence="1">
    <location>
        <begin position="1"/>
        <end position="32"/>
    </location>
</feature>
<evidence type="ECO:0000256" key="1">
    <source>
        <dbReference type="SAM" id="MobiDB-lite"/>
    </source>
</evidence>
<evidence type="ECO:0000313" key="4">
    <source>
        <dbReference type="Proteomes" id="UP001374535"/>
    </source>
</evidence>
<evidence type="ECO:0000256" key="2">
    <source>
        <dbReference type="SAM" id="Phobius"/>
    </source>
</evidence>
<keyword evidence="2" id="KW-0812">Transmembrane</keyword>
<keyword evidence="2" id="KW-0472">Membrane</keyword>
<dbReference type="Proteomes" id="UP001374535">
    <property type="component" value="Chromosome 7"/>
</dbReference>
<feature type="transmembrane region" description="Helical" evidence="2">
    <location>
        <begin position="65"/>
        <end position="88"/>
    </location>
</feature>
<feature type="compositionally biased region" description="Polar residues" evidence="1">
    <location>
        <begin position="11"/>
        <end position="25"/>
    </location>
</feature>
<dbReference type="AlphaFoldDB" id="A0AAQ3N6W5"/>